<dbReference type="InterPro" id="IPR016071">
    <property type="entry name" value="Staphylococal_nuclease_OB-fold"/>
</dbReference>
<evidence type="ECO:0000313" key="7">
    <source>
        <dbReference type="EMBL" id="CAA9340579.1"/>
    </source>
</evidence>
<organism evidence="7">
    <name type="scientific">uncultured Nocardioidaceae bacterium</name>
    <dbReference type="NCBI Taxonomy" id="253824"/>
    <lineage>
        <taxon>Bacteria</taxon>
        <taxon>Bacillati</taxon>
        <taxon>Actinomycetota</taxon>
        <taxon>Actinomycetes</taxon>
        <taxon>Propionibacteriales</taxon>
        <taxon>Nocardioidaceae</taxon>
        <taxon>environmental samples</taxon>
    </lineage>
</organism>
<dbReference type="InterPro" id="IPR035437">
    <property type="entry name" value="SNase_OB-fold_sf"/>
</dbReference>
<dbReference type="PROSITE" id="PS50830">
    <property type="entry name" value="TNASE_3"/>
    <property type="match status" value="1"/>
</dbReference>
<evidence type="ECO:0000256" key="3">
    <source>
        <dbReference type="ARBA" id="ARBA00022801"/>
    </source>
</evidence>
<feature type="region of interest" description="Disordered" evidence="4">
    <location>
        <begin position="26"/>
        <end position="100"/>
    </location>
</feature>
<dbReference type="SUPFAM" id="SSF50199">
    <property type="entry name" value="Staphylococcal nuclease"/>
    <property type="match status" value="1"/>
</dbReference>
<evidence type="ECO:0000259" key="6">
    <source>
        <dbReference type="PROSITE" id="PS50830"/>
    </source>
</evidence>
<evidence type="ECO:0000256" key="1">
    <source>
        <dbReference type="ARBA" id="ARBA00022722"/>
    </source>
</evidence>
<feature type="domain" description="TNase-like" evidence="6">
    <location>
        <begin position="94"/>
        <end position="228"/>
    </location>
</feature>
<evidence type="ECO:0000256" key="5">
    <source>
        <dbReference type="SAM" id="SignalP"/>
    </source>
</evidence>
<protein>
    <recommendedName>
        <fullName evidence="6">TNase-like domain-containing protein</fullName>
    </recommendedName>
</protein>
<keyword evidence="5" id="KW-0732">Signal</keyword>
<feature type="compositionally biased region" description="Basic residues" evidence="4">
    <location>
        <begin position="67"/>
        <end position="76"/>
    </location>
</feature>
<feature type="signal peptide" evidence="5">
    <location>
        <begin position="1"/>
        <end position="22"/>
    </location>
</feature>
<dbReference type="Pfam" id="PF00565">
    <property type="entry name" value="SNase"/>
    <property type="match status" value="1"/>
</dbReference>
<keyword evidence="2" id="KW-0255">Endonuclease</keyword>
<dbReference type="AlphaFoldDB" id="A0A6J4LS80"/>
<evidence type="ECO:0000256" key="4">
    <source>
        <dbReference type="SAM" id="MobiDB-lite"/>
    </source>
</evidence>
<feature type="compositionally biased region" description="Basic residues" evidence="4">
    <location>
        <begin position="46"/>
        <end position="57"/>
    </location>
</feature>
<dbReference type="GO" id="GO:0003676">
    <property type="term" value="F:nucleic acid binding"/>
    <property type="evidence" value="ECO:0007669"/>
    <property type="project" value="InterPro"/>
</dbReference>
<dbReference type="GO" id="GO:0016787">
    <property type="term" value="F:hydrolase activity"/>
    <property type="evidence" value="ECO:0007669"/>
    <property type="project" value="UniProtKB-KW"/>
</dbReference>
<sequence>MAAGVKARLGLLATLLLVGAMGCTIENTSDKSRGADASSPAERAARKAHRAQHRPNSHRVPDPGQRPRPKHARNRSTHGPERGQPPEDPHGRTPRKVWQVTRVVDGDTVEVRYRGRPQPVRLIGIDTPETVHPSEPVECWGPQASAAAEQWLDGRQVRIDFDPSQGRRDSYDRLLAYVVAPTHGDFGLRMVRAGHAAEYTYDGSYANQGAYRAAERRARSADRGLWHRCGGIDAPLHATEPPPSPQPLTGGRCADGYSPCVPPYPPDVDCADVGGPVRVGGRDPHALDADGDGRACET</sequence>
<feature type="compositionally biased region" description="Basic and acidic residues" evidence="4">
    <location>
        <begin position="78"/>
        <end position="91"/>
    </location>
</feature>
<accession>A0A6J4LS80</accession>
<dbReference type="PANTHER" id="PTHR12302:SF3">
    <property type="entry name" value="SERINE_THREONINE-PROTEIN KINASE 31"/>
    <property type="match status" value="1"/>
</dbReference>
<dbReference type="GO" id="GO:0004519">
    <property type="term" value="F:endonuclease activity"/>
    <property type="evidence" value="ECO:0007669"/>
    <property type="project" value="UniProtKB-KW"/>
</dbReference>
<dbReference type="Gene3D" id="2.40.50.90">
    <property type="match status" value="1"/>
</dbReference>
<evidence type="ECO:0000256" key="2">
    <source>
        <dbReference type="ARBA" id="ARBA00022759"/>
    </source>
</evidence>
<reference evidence="7" key="1">
    <citation type="submission" date="2020-02" db="EMBL/GenBank/DDBJ databases">
        <authorList>
            <person name="Meier V. D."/>
        </authorList>
    </citation>
    <scope>NUCLEOTIDE SEQUENCE</scope>
    <source>
        <strain evidence="7">AVDCRST_MAG29</strain>
    </source>
</reference>
<dbReference type="PANTHER" id="PTHR12302">
    <property type="entry name" value="EBNA2 BINDING PROTEIN P100"/>
    <property type="match status" value="1"/>
</dbReference>
<keyword evidence="1" id="KW-0540">Nuclease</keyword>
<dbReference type="EMBL" id="CADCUG010000096">
    <property type="protein sequence ID" value="CAA9340579.1"/>
    <property type="molecule type" value="Genomic_DNA"/>
</dbReference>
<name>A0A6J4LS80_9ACTN</name>
<feature type="chain" id="PRO_5026765249" description="TNase-like domain-containing protein" evidence="5">
    <location>
        <begin position="23"/>
        <end position="298"/>
    </location>
</feature>
<dbReference type="PROSITE" id="PS01123">
    <property type="entry name" value="TNASE_1"/>
    <property type="match status" value="1"/>
</dbReference>
<gene>
    <name evidence="7" type="ORF">AVDCRST_MAG29-1458</name>
</gene>
<dbReference type="InterPro" id="IPR002071">
    <property type="entry name" value="Thermonucl_AS"/>
</dbReference>
<dbReference type="SMART" id="SM00318">
    <property type="entry name" value="SNc"/>
    <property type="match status" value="1"/>
</dbReference>
<dbReference type="PROSITE" id="PS51257">
    <property type="entry name" value="PROKAR_LIPOPROTEIN"/>
    <property type="match status" value="1"/>
</dbReference>
<keyword evidence="3" id="KW-0378">Hydrolase</keyword>
<proteinExistence type="predicted"/>